<dbReference type="OrthoDB" id="10261212at2759"/>
<feature type="region of interest" description="Disordered" evidence="1">
    <location>
        <begin position="293"/>
        <end position="329"/>
    </location>
</feature>
<proteinExistence type="predicted"/>
<dbReference type="AlphaFoldDB" id="S8B7N9"/>
<feature type="compositionally biased region" description="Basic and acidic residues" evidence="1">
    <location>
        <begin position="674"/>
        <end position="686"/>
    </location>
</feature>
<dbReference type="PhylomeDB" id="S8B7N9"/>
<dbReference type="PANTHER" id="PTHR18063:SF6">
    <property type="entry name" value="UBIQUITIN CARBOXYL-TERMINAL HYDROLASE"/>
    <property type="match status" value="1"/>
</dbReference>
<dbReference type="InterPro" id="IPR007518">
    <property type="entry name" value="MINDY"/>
</dbReference>
<dbReference type="PANTHER" id="PTHR18063">
    <property type="entry name" value="NF-E2 INDUCIBLE PROTEIN"/>
    <property type="match status" value="1"/>
</dbReference>
<dbReference type="HOGENOM" id="CLU_007080_2_1_1"/>
<feature type="domain" description="MINDY deubiquitinase" evidence="2">
    <location>
        <begin position="332"/>
        <end position="611"/>
    </location>
</feature>
<dbReference type="eggNOG" id="KOG2427">
    <property type="taxonomic scope" value="Eukaryota"/>
</dbReference>
<organism evidence="3 4">
    <name type="scientific">Penicillium oxalicum (strain 114-2 / CGMCC 5302)</name>
    <name type="common">Penicillium decumbens</name>
    <dbReference type="NCBI Taxonomy" id="933388"/>
    <lineage>
        <taxon>Eukaryota</taxon>
        <taxon>Fungi</taxon>
        <taxon>Dikarya</taxon>
        <taxon>Ascomycota</taxon>
        <taxon>Pezizomycotina</taxon>
        <taxon>Eurotiomycetes</taxon>
        <taxon>Eurotiomycetidae</taxon>
        <taxon>Eurotiales</taxon>
        <taxon>Aspergillaceae</taxon>
        <taxon>Penicillium</taxon>
    </lineage>
</organism>
<feature type="region of interest" description="Disordered" evidence="1">
    <location>
        <begin position="211"/>
        <end position="252"/>
    </location>
</feature>
<dbReference type="GO" id="GO:0071108">
    <property type="term" value="P:protein K48-linked deubiquitination"/>
    <property type="evidence" value="ECO:0007669"/>
    <property type="project" value="TreeGrafter"/>
</dbReference>
<protein>
    <recommendedName>
        <fullName evidence="2">MINDY deubiquitinase domain-containing protein</fullName>
    </recommendedName>
</protein>
<feature type="compositionally biased region" description="Polar residues" evidence="1">
    <location>
        <begin position="1"/>
        <end position="12"/>
    </location>
</feature>
<keyword evidence="4" id="KW-1185">Reference proteome</keyword>
<accession>S8B7N9</accession>
<feature type="compositionally biased region" description="Basic and acidic residues" evidence="1">
    <location>
        <begin position="319"/>
        <end position="329"/>
    </location>
</feature>
<dbReference type="GO" id="GO:0016807">
    <property type="term" value="F:cysteine-type carboxypeptidase activity"/>
    <property type="evidence" value="ECO:0007669"/>
    <property type="project" value="TreeGrafter"/>
</dbReference>
<feature type="compositionally biased region" description="Basic and acidic residues" evidence="1">
    <location>
        <begin position="798"/>
        <end position="807"/>
    </location>
</feature>
<dbReference type="GO" id="GO:0004843">
    <property type="term" value="F:cysteine-type deubiquitinase activity"/>
    <property type="evidence" value="ECO:0007669"/>
    <property type="project" value="InterPro"/>
</dbReference>
<reference evidence="3 4" key="1">
    <citation type="journal article" date="2013" name="PLoS ONE">
        <title>Genomic and secretomic analyses reveal unique features of the lignocellulolytic enzyme system of Penicillium decumbens.</title>
        <authorList>
            <person name="Liu G."/>
            <person name="Zhang L."/>
            <person name="Wei X."/>
            <person name="Zou G."/>
            <person name="Qin Y."/>
            <person name="Ma L."/>
            <person name="Li J."/>
            <person name="Zheng H."/>
            <person name="Wang S."/>
            <person name="Wang C."/>
            <person name="Xun L."/>
            <person name="Zhao G.-P."/>
            <person name="Zhou Z."/>
            <person name="Qu Y."/>
        </authorList>
    </citation>
    <scope>NUCLEOTIDE SEQUENCE [LARGE SCALE GENOMIC DNA]</scope>
    <source>
        <strain evidence="4">114-2 / CGMCC 5302</strain>
    </source>
</reference>
<feature type="region of interest" description="Disordered" evidence="1">
    <location>
        <begin position="673"/>
        <end position="807"/>
    </location>
</feature>
<dbReference type="Pfam" id="PF04424">
    <property type="entry name" value="MINDY_DUB"/>
    <property type="match status" value="1"/>
</dbReference>
<feature type="compositionally biased region" description="Polar residues" evidence="1">
    <location>
        <begin position="772"/>
        <end position="785"/>
    </location>
</feature>
<gene>
    <name evidence="3" type="ORF">PDE_09968</name>
</gene>
<dbReference type="GO" id="GO:0071944">
    <property type="term" value="C:cell periphery"/>
    <property type="evidence" value="ECO:0007669"/>
    <property type="project" value="TreeGrafter"/>
</dbReference>
<dbReference type="GO" id="GO:1990380">
    <property type="term" value="F:K48-linked deubiquitinase activity"/>
    <property type="evidence" value="ECO:0007669"/>
    <property type="project" value="InterPro"/>
</dbReference>
<feature type="compositionally biased region" description="Low complexity" evidence="1">
    <location>
        <begin position="751"/>
        <end position="765"/>
    </location>
</feature>
<name>S8B7N9_PENO1</name>
<feature type="compositionally biased region" description="Polar residues" evidence="1">
    <location>
        <begin position="637"/>
        <end position="648"/>
    </location>
</feature>
<feature type="region of interest" description="Disordered" evidence="1">
    <location>
        <begin position="617"/>
        <end position="660"/>
    </location>
</feature>
<evidence type="ECO:0000313" key="4">
    <source>
        <dbReference type="Proteomes" id="UP000019376"/>
    </source>
</evidence>
<dbReference type="Proteomes" id="UP000019376">
    <property type="component" value="Unassembled WGS sequence"/>
</dbReference>
<dbReference type="STRING" id="933388.S8B7N9"/>
<evidence type="ECO:0000259" key="2">
    <source>
        <dbReference type="Pfam" id="PF04424"/>
    </source>
</evidence>
<evidence type="ECO:0000256" key="1">
    <source>
        <dbReference type="SAM" id="MobiDB-lite"/>
    </source>
</evidence>
<feature type="region of interest" description="Disordered" evidence="1">
    <location>
        <begin position="1"/>
        <end position="112"/>
    </location>
</feature>
<dbReference type="GO" id="GO:0005829">
    <property type="term" value="C:cytosol"/>
    <property type="evidence" value="ECO:0007669"/>
    <property type="project" value="TreeGrafter"/>
</dbReference>
<dbReference type="InterPro" id="IPR033979">
    <property type="entry name" value="MINDY_domain"/>
</dbReference>
<evidence type="ECO:0000313" key="3">
    <source>
        <dbReference type="EMBL" id="EPS35003.1"/>
    </source>
</evidence>
<dbReference type="EMBL" id="KB644415">
    <property type="protein sequence ID" value="EPS35003.1"/>
    <property type="molecule type" value="Genomic_DNA"/>
</dbReference>
<feature type="compositionally biased region" description="Low complexity" evidence="1">
    <location>
        <begin position="33"/>
        <end position="44"/>
    </location>
</feature>
<sequence>MSPEEAQQSSGRSPAGRPHNPWTESTEDRTAYEYEYTAAATGATHPDDSTQDIKYMPPALQVGHYPSTDDHWDQAVQPALRRQNDANAESPVHLQSKNPFLKTRRAEQSQDWVNSDEWDDQGGLNSANHDHMHQADGFIPMTARLSIGDDAENRVSPWANHQSTRVDAPRPVSVNPPYEASPWGSLSTNNVLGSQIIYDEEGRSATNAQNLVPQPFHAGGKSGLQPPRETDRPASDAGLKAPSLVSSAASASSHELIDLEVVDTKTGRGHGSQPGGPDDLFFVSGQVVDHGDAVAQQPDLPPSHMSQDRAPSLPRRKLSPAEEARQREQRAETYTIRKINWTNHKGHLVLSPILTQNKNGPCPLLALVNALVLKADPDAEPPILRALKRREQISLGLLIEALFDELTTSFGPTDEFPDIEVLSQFLTMLHTGMNVNPRLTLETMTSLGTFQQTHDMQSYSTFGIPLVHGWLASWSSPEHAAMTRLAQYHEDIQLLPFRQQDYEDRIMRGDSLTADEERIMADIETIQNFVQIENVTQLSPFGLTQLSTQLAPGSISILFRNDHFSTLYKHPQSQNLYTLVTDAGYANHAEVVWESLVDVTGFNSQLLAGDFRVVSHDPPRSAGSESPVGPAVPPRPNVTTSISPSSAETPRRPLSRQEQSDADYAFALSLQFQEEERRERTEDQSSRDVPTATPPPPRAHRHSVPVRFSGPAVHMDNPPTRTSSTGLRARPPPGSSGANDPHAPPPPYERSPSGAPFSPSSPAGPTFDQIDPSLSGSRNPRQRYSQPVPPGHRHGHERPKNKDCIMM</sequence>